<protein>
    <submittedName>
        <fullName evidence="2">Uncharacterized protein</fullName>
    </submittedName>
</protein>
<evidence type="ECO:0000256" key="1">
    <source>
        <dbReference type="SAM" id="MobiDB-lite"/>
    </source>
</evidence>
<organism evidence="2 3">
    <name type="scientific">Haloechinothrix alba</name>
    <dbReference type="NCBI Taxonomy" id="664784"/>
    <lineage>
        <taxon>Bacteria</taxon>
        <taxon>Bacillati</taxon>
        <taxon>Actinomycetota</taxon>
        <taxon>Actinomycetes</taxon>
        <taxon>Pseudonocardiales</taxon>
        <taxon>Pseudonocardiaceae</taxon>
        <taxon>Haloechinothrix</taxon>
    </lineage>
</organism>
<dbReference type="AlphaFoldDB" id="A0A238YL00"/>
<dbReference type="EMBL" id="FZNW01000015">
    <property type="protein sequence ID" value="SNR71294.1"/>
    <property type="molecule type" value="Genomic_DNA"/>
</dbReference>
<feature type="region of interest" description="Disordered" evidence="1">
    <location>
        <begin position="1"/>
        <end position="78"/>
    </location>
</feature>
<feature type="compositionally biased region" description="Low complexity" evidence="1">
    <location>
        <begin position="131"/>
        <end position="146"/>
    </location>
</feature>
<feature type="compositionally biased region" description="Polar residues" evidence="1">
    <location>
        <begin position="96"/>
        <end position="120"/>
    </location>
</feature>
<dbReference type="Proteomes" id="UP000198348">
    <property type="component" value="Unassembled WGS sequence"/>
</dbReference>
<reference evidence="3" key="1">
    <citation type="submission" date="2017-06" db="EMBL/GenBank/DDBJ databases">
        <authorList>
            <person name="Varghese N."/>
            <person name="Submissions S."/>
        </authorList>
    </citation>
    <scope>NUCLEOTIDE SEQUENCE [LARGE SCALE GENOMIC DNA]</scope>
    <source>
        <strain evidence="3">DSM 45207</strain>
    </source>
</reference>
<evidence type="ECO:0000313" key="3">
    <source>
        <dbReference type="Proteomes" id="UP000198348"/>
    </source>
</evidence>
<sequence length="278" mass="30335">MVRNQTGSRTANRSGPRPSTFPATARLGTQGAVRSSGPRRLPAFRSRATQRTVPVLPLSPQPRDQACPSRTRTHRRSGRIAAGVGSSRRLVLRRAQSASTIRSTVQRSLRSATRSRTGLGQNRGGVRRSMARSSGAAATGSTTPRTVEAGGVADRRRDSRTPCHRRTWPARRDSTCTGDATSRIGSTSVAERAHPAACFGSSCERIVVRVINPGHRKTMGRGDSATAFPFLKQFRRPVHSAPTITDEERRTDETAHHGVTERVRRDGRLDDMIPYTLP</sequence>
<evidence type="ECO:0000313" key="2">
    <source>
        <dbReference type="EMBL" id="SNR71294.1"/>
    </source>
</evidence>
<proteinExistence type="predicted"/>
<feature type="compositionally biased region" description="Polar residues" evidence="1">
    <location>
        <begin position="1"/>
        <end position="13"/>
    </location>
</feature>
<gene>
    <name evidence="2" type="ORF">SAMN06265360_115124</name>
</gene>
<name>A0A238YL00_9PSEU</name>
<keyword evidence="3" id="KW-1185">Reference proteome</keyword>
<accession>A0A238YL00</accession>
<feature type="region of interest" description="Disordered" evidence="1">
    <location>
        <begin position="95"/>
        <end position="181"/>
    </location>
</feature>